<keyword evidence="5" id="KW-1185">Reference proteome</keyword>
<dbReference type="PANTHER" id="PTHR10908:SF0">
    <property type="entry name" value="SEROTONIN N-ACETYLTRANSFERASE"/>
    <property type="match status" value="1"/>
</dbReference>
<protein>
    <submittedName>
        <fullName evidence="4">10944_t:CDS:1</fullName>
    </submittedName>
</protein>
<comment type="caution">
    <text evidence="4">The sequence shown here is derived from an EMBL/GenBank/DDBJ whole genome shotgun (WGS) entry which is preliminary data.</text>
</comment>
<evidence type="ECO:0000259" key="3">
    <source>
        <dbReference type="PROSITE" id="PS51186"/>
    </source>
</evidence>
<dbReference type="OrthoDB" id="30840at2759"/>
<accession>A0A9N8ZIH0</accession>
<feature type="domain" description="N-acetyltransferase" evidence="3">
    <location>
        <begin position="11"/>
        <end position="173"/>
    </location>
</feature>
<evidence type="ECO:0000313" key="5">
    <source>
        <dbReference type="Proteomes" id="UP000789739"/>
    </source>
</evidence>
<dbReference type="InterPro" id="IPR000182">
    <property type="entry name" value="GNAT_dom"/>
</dbReference>
<keyword evidence="1" id="KW-0808">Transferase</keyword>
<dbReference type="EMBL" id="CAJVPI010000186">
    <property type="protein sequence ID" value="CAG8497000.1"/>
    <property type="molecule type" value="Genomic_DNA"/>
</dbReference>
<gene>
    <name evidence="4" type="ORF">PBRASI_LOCUS2406</name>
</gene>
<sequence length="173" mass="19704">MAMTIPGDINVIFKPVKASEIDRAHQLEADGFPADEAESIDKFRYRQTYCPHLFLGAYLADSDLLIGYIAGTGASTPIISFDSMNRHEPEGRTVCIHSVCVDKAYRRRGLASRMMNEYVGRIRQQEIYERAALLSHQHLIPFYENLGFTNSGESNIQLGKEKWFDLIMDLRTK</sequence>
<evidence type="ECO:0000313" key="4">
    <source>
        <dbReference type="EMBL" id="CAG8497000.1"/>
    </source>
</evidence>
<dbReference type="Proteomes" id="UP000789739">
    <property type="component" value="Unassembled WGS sequence"/>
</dbReference>
<dbReference type="GO" id="GO:0005737">
    <property type="term" value="C:cytoplasm"/>
    <property type="evidence" value="ECO:0007669"/>
    <property type="project" value="TreeGrafter"/>
</dbReference>
<organism evidence="4 5">
    <name type="scientific">Paraglomus brasilianum</name>
    <dbReference type="NCBI Taxonomy" id="144538"/>
    <lineage>
        <taxon>Eukaryota</taxon>
        <taxon>Fungi</taxon>
        <taxon>Fungi incertae sedis</taxon>
        <taxon>Mucoromycota</taxon>
        <taxon>Glomeromycotina</taxon>
        <taxon>Glomeromycetes</taxon>
        <taxon>Paraglomerales</taxon>
        <taxon>Paraglomeraceae</taxon>
        <taxon>Paraglomus</taxon>
    </lineage>
</organism>
<dbReference type="PROSITE" id="PS51186">
    <property type="entry name" value="GNAT"/>
    <property type="match status" value="1"/>
</dbReference>
<dbReference type="PANTHER" id="PTHR10908">
    <property type="entry name" value="SEROTONIN N-ACETYLTRANSFERASE"/>
    <property type="match status" value="1"/>
</dbReference>
<proteinExistence type="predicted"/>
<evidence type="ECO:0000256" key="1">
    <source>
        <dbReference type="ARBA" id="ARBA00022679"/>
    </source>
</evidence>
<dbReference type="Gene3D" id="3.40.630.30">
    <property type="match status" value="1"/>
</dbReference>
<dbReference type="CDD" id="cd04301">
    <property type="entry name" value="NAT_SF"/>
    <property type="match status" value="1"/>
</dbReference>
<keyword evidence="2" id="KW-0012">Acyltransferase</keyword>
<dbReference type="GO" id="GO:0004059">
    <property type="term" value="F:aralkylamine N-acetyltransferase activity"/>
    <property type="evidence" value="ECO:0007669"/>
    <property type="project" value="TreeGrafter"/>
</dbReference>
<evidence type="ECO:0000256" key="2">
    <source>
        <dbReference type="ARBA" id="ARBA00023315"/>
    </source>
</evidence>
<dbReference type="InterPro" id="IPR051635">
    <property type="entry name" value="SNAT-like"/>
</dbReference>
<name>A0A9N8ZIH0_9GLOM</name>
<dbReference type="SUPFAM" id="SSF55729">
    <property type="entry name" value="Acyl-CoA N-acyltransferases (Nat)"/>
    <property type="match status" value="1"/>
</dbReference>
<dbReference type="Pfam" id="PF00583">
    <property type="entry name" value="Acetyltransf_1"/>
    <property type="match status" value="1"/>
</dbReference>
<dbReference type="AlphaFoldDB" id="A0A9N8ZIH0"/>
<reference evidence="4" key="1">
    <citation type="submission" date="2021-06" db="EMBL/GenBank/DDBJ databases">
        <authorList>
            <person name="Kallberg Y."/>
            <person name="Tangrot J."/>
            <person name="Rosling A."/>
        </authorList>
    </citation>
    <scope>NUCLEOTIDE SEQUENCE</scope>
    <source>
        <strain evidence="4">BR232B</strain>
    </source>
</reference>
<dbReference type="InterPro" id="IPR016181">
    <property type="entry name" value="Acyl_CoA_acyltransferase"/>
</dbReference>